<dbReference type="Proteomes" id="UP000504628">
    <property type="component" value="Chromosome 3"/>
</dbReference>
<dbReference type="FunFam" id="2.60.120.230:FF:000001">
    <property type="entry name" value="Monooxygenase, DBH-like 1"/>
    <property type="match status" value="1"/>
</dbReference>
<dbReference type="PANTHER" id="PTHR10157:SF29">
    <property type="entry name" value="DOPAMINE BETA-HYDROXYLASE"/>
    <property type="match status" value="1"/>
</dbReference>
<dbReference type="OrthoDB" id="129121at2759"/>
<dbReference type="EC" id="1.14.17.1" evidence="7"/>
<dbReference type="GO" id="GO:0042584">
    <property type="term" value="C:chromaffin granule membrane"/>
    <property type="evidence" value="ECO:0007669"/>
    <property type="project" value="UniProtKB-SubCell"/>
</dbReference>
<gene>
    <name evidence="27" type="primary">DBH</name>
</gene>
<evidence type="ECO:0000256" key="13">
    <source>
        <dbReference type="ARBA" id="ARBA00022968"/>
    </source>
</evidence>
<dbReference type="KEGG" id="pdic:114508649"/>
<comment type="catalytic activity">
    <reaction evidence="23">
        <text>dopamine + 2 L-ascorbate + O2 = (R)-noradrenaline + 2 monodehydro-L-ascorbate radical + H2O</text>
        <dbReference type="Rhea" id="RHEA:19117"/>
        <dbReference type="ChEBI" id="CHEBI:15377"/>
        <dbReference type="ChEBI" id="CHEBI:15379"/>
        <dbReference type="ChEBI" id="CHEBI:38290"/>
        <dbReference type="ChEBI" id="CHEBI:59513"/>
        <dbReference type="ChEBI" id="CHEBI:59905"/>
        <dbReference type="ChEBI" id="CHEBI:72587"/>
        <dbReference type="EC" id="1.14.17.1"/>
    </reaction>
    <physiologicalReaction direction="left-to-right" evidence="23">
        <dbReference type="Rhea" id="RHEA:19118"/>
    </physiologicalReaction>
</comment>
<dbReference type="UniPathway" id="UPA00748">
    <property type="reaction ID" value="UER00735"/>
</dbReference>
<dbReference type="GO" id="GO:0042420">
    <property type="term" value="P:dopamine catabolic process"/>
    <property type="evidence" value="ECO:0007669"/>
    <property type="project" value="TreeGrafter"/>
</dbReference>
<dbReference type="Gene3D" id="2.60.120.310">
    <property type="entry name" value="Copper type II, ascorbate-dependent monooxygenase, N-terminal domain"/>
    <property type="match status" value="1"/>
</dbReference>
<name>A0A6J2MSD7_9CHIR</name>
<dbReference type="GO" id="GO:0042421">
    <property type="term" value="P:norepinephrine biosynthetic process"/>
    <property type="evidence" value="ECO:0007669"/>
    <property type="project" value="UniProtKB-UniPathway"/>
</dbReference>
<dbReference type="RefSeq" id="XP_028382459.2">
    <property type="nucleotide sequence ID" value="XM_028526658.2"/>
</dbReference>
<evidence type="ECO:0000256" key="6">
    <source>
        <dbReference type="ARBA" id="ARBA00011406"/>
    </source>
</evidence>
<evidence type="ECO:0000256" key="20">
    <source>
        <dbReference type="ARBA" id="ARBA00023180"/>
    </source>
</evidence>
<evidence type="ECO:0000256" key="23">
    <source>
        <dbReference type="ARBA" id="ARBA00047952"/>
    </source>
</evidence>
<dbReference type="CDD" id="cd09631">
    <property type="entry name" value="DOMON_DOH"/>
    <property type="match status" value="1"/>
</dbReference>
<keyword evidence="9" id="KW-0127">Catecholamine biosynthesis</keyword>
<dbReference type="PROSITE" id="PS00085">
    <property type="entry name" value="CU2_MONOOXYGENASE_2"/>
    <property type="match status" value="1"/>
</dbReference>
<keyword evidence="21" id="KW-0968">Cytoplasmic vesicle</keyword>
<keyword evidence="18" id="KW-0472">Membrane</keyword>
<evidence type="ECO:0000256" key="22">
    <source>
        <dbReference type="ARBA" id="ARBA00037327"/>
    </source>
</evidence>
<dbReference type="GeneID" id="114508649"/>
<evidence type="ECO:0000256" key="8">
    <source>
        <dbReference type="ARBA" id="ARBA00020179"/>
    </source>
</evidence>
<dbReference type="GO" id="GO:0034466">
    <property type="term" value="C:chromaffin granule lumen"/>
    <property type="evidence" value="ECO:0007669"/>
    <property type="project" value="UniProtKB-SubCell"/>
</dbReference>
<dbReference type="InterPro" id="IPR020611">
    <property type="entry name" value="Cu2_ascorb_mOase_CS-1"/>
</dbReference>
<evidence type="ECO:0000256" key="9">
    <source>
        <dbReference type="ARBA" id="ARBA00022584"/>
    </source>
</evidence>
<dbReference type="PROSITE" id="PS00084">
    <property type="entry name" value="CU2_MONOOXYGENASE_1"/>
    <property type="match status" value="1"/>
</dbReference>
<comment type="pathway">
    <text evidence="4">Catecholamine biosynthesis; (R)-noradrenaline biosynthesis; (R)-noradrenaline from dopamine: step 1/1.</text>
</comment>
<keyword evidence="11" id="KW-0479">Metal-binding</keyword>
<keyword evidence="15" id="KW-0560">Oxidoreductase</keyword>
<dbReference type="InterPro" id="IPR045266">
    <property type="entry name" value="DOH_DOMON"/>
</dbReference>
<dbReference type="Pfam" id="PF03351">
    <property type="entry name" value="DOMON"/>
    <property type="match status" value="1"/>
</dbReference>
<evidence type="ECO:0000259" key="25">
    <source>
        <dbReference type="PROSITE" id="PS50836"/>
    </source>
</evidence>
<evidence type="ECO:0000256" key="7">
    <source>
        <dbReference type="ARBA" id="ARBA00012686"/>
    </source>
</evidence>
<dbReference type="GO" id="GO:0031418">
    <property type="term" value="F:L-ascorbic acid binding"/>
    <property type="evidence" value="ECO:0007669"/>
    <property type="project" value="UniProtKB-KW"/>
</dbReference>
<keyword evidence="13" id="KW-0735">Signal-anchor</keyword>
<dbReference type="InterPro" id="IPR028460">
    <property type="entry name" value="Tbh/DBH"/>
</dbReference>
<dbReference type="GO" id="GO:0004500">
    <property type="term" value="F:dopamine beta-monooxygenase activity"/>
    <property type="evidence" value="ECO:0007669"/>
    <property type="project" value="UniProtKB-EC"/>
</dbReference>
<feature type="compositionally biased region" description="Pro residues" evidence="24">
    <location>
        <begin position="1"/>
        <end position="14"/>
    </location>
</feature>
<evidence type="ECO:0000256" key="4">
    <source>
        <dbReference type="ARBA" id="ARBA00005223"/>
    </source>
</evidence>
<evidence type="ECO:0000256" key="21">
    <source>
        <dbReference type="ARBA" id="ARBA00023329"/>
    </source>
</evidence>
<comment type="subunit">
    <text evidence="6">Homotetramer; composed of two disulfide-linked dimers.</text>
</comment>
<evidence type="ECO:0000256" key="15">
    <source>
        <dbReference type="ARBA" id="ARBA00023002"/>
    </source>
</evidence>
<proteinExistence type="inferred from homology"/>
<evidence type="ECO:0000256" key="14">
    <source>
        <dbReference type="ARBA" id="ARBA00022989"/>
    </source>
</evidence>
<keyword evidence="19" id="KW-1015">Disulfide bond</keyword>
<dbReference type="InterPro" id="IPR014783">
    <property type="entry name" value="Cu2_ascorb_mOase_CS-2"/>
</dbReference>
<dbReference type="InterPro" id="IPR000945">
    <property type="entry name" value="DBH-like"/>
</dbReference>
<dbReference type="GO" id="GO:0005507">
    <property type="term" value="F:copper ion binding"/>
    <property type="evidence" value="ECO:0007669"/>
    <property type="project" value="InterPro"/>
</dbReference>
<dbReference type="PRINTS" id="PR00767">
    <property type="entry name" value="DBMONOXGNASE"/>
</dbReference>
<dbReference type="InterPro" id="IPR000323">
    <property type="entry name" value="Cu2_ascorb_mOase_N"/>
</dbReference>
<keyword evidence="16" id="KW-0186">Copper</keyword>
<sequence length="645" mass="71491">MRLPRQPGPAPRPGPGHKCPGGTAALTPPAMQVPSPSAREAASLYGTMVAVFLVILVAALQGSAPSESPWPYRVPLDPEGALELAWNVSYPQEMVHFQLLVRQLGAGVLFGMSDRGQLQNADLVVVWTDGATTYFGDAWSDQQGKVHLDTQQDYQLLQAQRTPKGLSLLFRRPFSTCDPKDYLIEDDTVHLVYGFLERPLPSLEALNTSGLRTGLQRVQLLKTDIPRPALPADTKAREIRVPDVTVPPETTTYWCHMALLPEGFSQHHIVMYEPVITAGNEALVHHMEVFQCSVGVEESHYSGPCDSKMKPERLNHCRHVLAAWALGAEPFYYPEEAGLAFGGPGSSRFLRLEVHYHNPLKIRGRRDSSGIRLHYTATLRRFHAGIMELGLVYTPVMAIPPKETAFVLTGYCTDNCTQTALPPSGIHIFASQLHTHLTGRKVVTVLARDGRERAIVNRDNHYSPHFQEIRMLKKRVSVYPGDVLITSCTYNTEDRTLATVGGLGIQEEMCVNYVHYYPRTELELCKSAVDPGFLRKYFCMVDSFNSEDACACPQASGPEQLWAPERFGAVPWDSFSRDTLRALYGGAPISMHCNKSSAVRFQGEWELQPLPKITSRLEKPAPRCPARPSTCPARPTVVVMDGGKG</sequence>
<keyword evidence="10" id="KW-0812">Transmembrane</keyword>
<accession>A0A6J2MSD7</accession>
<dbReference type="GO" id="GO:0006589">
    <property type="term" value="P:octopamine biosynthetic process"/>
    <property type="evidence" value="ECO:0007669"/>
    <property type="project" value="TreeGrafter"/>
</dbReference>
<evidence type="ECO:0000256" key="19">
    <source>
        <dbReference type="ARBA" id="ARBA00023157"/>
    </source>
</evidence>
<dbReference type="SMART" id="SM00664">
    <property type="entry name" value="DoH"/>
    <property type="match status" value="1"/>
</dbReference>
<dbReference type="PROSITE" id="PS50836">
    <property type="entry name" value="DOMON"/>
    <property type="match status" value="1"/>
</dbReference>
<dbReference type="InParanoid" id="A0A6J2MSD7"/>
<evidence type="ECO:0000256" key="12">
    <source>
        <dbReference type="ARBA" id="ARBA00022896"/>
    </source>
</evidence>
<dbReference type="InterPro" id="IPR024548">
    <property type="entry name" value="Cu2_monoox_C"/>
</dbReference>
<dbReference type="SUPFAM" id="SSF49742">
    <property type="entry name" value="PHM/PNGase F"/>
    <property type="match status" value="2"/>
</dbReference>
<reference evidence="27" key="1">
    <citation type="submission" date="2025-08" db="UniProtKB">
        <authorList>
            <consortium name="RefSeq"/>
        </authorList>
    </citation>
    <scope>IDENTIFICATION</scope>
    <source>
        <tissue evidence="27">Muscle</tissue>
    </source>
</reference>
<dbReference type="InterPro" id="IPR036939">
    <property type="entry name" value="Cu2_ascorb_mOase_N_sf"/>
</dbReference>
<evidence type="ECO:0000256" key="1">
    <source>
        <dbReference type="ARBA" id="ARBA00001973"/>
    </source>
</evidence>
<keyword evidence="17" id="KW-0503">Monooxygenase</keyword>
<comment type="cofactor">
    <cofactor evidence="1">
        <name>Cu(2+)</name>
        <dbReference type="ChEBI" id="CHEBI:29036"/>
    </cofactor>
</comment>
<comment type="function">
    <text evidence="22">Catalyzes the hydroxylation of dopamine to noradrenaline (also known as norepinephrine), and is thus vital for regulation of these neurotransmitters.</text>
</comment>
<comment type="subcellular location">
    <subcellularLocation>
        <location evidence="3">Cytoplasmic vesicle</location>
        <location evidence="3">Secretory vesicle</location>
        <location evidence="3">Chromaffin granule lumen</location>
    </subcellularLocation>
    <subcellularLocation>
        <location evidence="2">Cytoplasmic vesicle</location>
        <location evidence="2">Secretory vesicle</location>
        <location evidence="2">Chromaffin granule membrane</location>
        <topology evidence="2">Single-pass type II membrane protein</topology>
    </subcellularLocation>
</comment>
<dbReference type="Gene3D" id="2.60.120.230">
    <property type="match status" value="1"/>
</dbReference>
<evidence type="ECO:0000256" key="16">
    <source>
        <dbReference type="ARBA" id="ARBA00023008"/>
    </source>
</evidence>
<keyword evidence="12" id="KW-0847">Vitamin C</keyword>
<evidence type="ECO:0000256" key="3">
    <source>
        <dbReference type="ARBA" id="ARBA00004553"/>
    </source>
</evidence>
<keyword evidence="14" id="KW-1133">Transmembrane helix</keyword>
<evidence type="ECO:0000256" key="24">
    <source>
        <dbReference type="SAM" id="MobiDB-lite"/>
    </source>
</evidence>
<dbReference type="GO" id="GO:0005615">
    <property type="term" value="C:extracellular space"/>
    <property type="evidence" value="ECO:0007669"/>
    <property type="project" value="TreeGrafter"/>
</dbReference>
<evidence type="ECO:0000256" key="18">
    <source>
        <dbReference type="ARBA" id="ARBA00023136"/>
    </source>
</evidence>
<dbReference type="PANTHER" id="PTHR10157">
    <property type="entry name" value="DOPAMINE BETA HYDROXYLASE RELATED"/>
    <property type="match status" value="1"/>
</dbReference>
<keyword evidence="20" id="KW-0325">Glycoprotein</keyword>
<dbReference type="AlphaFoldDB" id="A0A6J2MSD7"/>
<dbReference type="FunCoup" id="A0A6J2MSD7">
    <property type="interactions" value="59"/>
</dbReference>
<evidence type="ECO:0000256" key="5">
    <source>
        <dbReference type="ARBA" id="ARBA00010676"/>
    </source>
</evidence>
<evidence type="ECO:0000256" key="10">
    <source>
        <dbReference type="ARBA" id="ARBA00022692"/>
    </source>
</evidence>
<dbReference type="InterPro" id="IPR008977">
    <property type="entry name" value="PHM/PNGase_F_dom_sf"/>
</dbReference>
<keyword evidence="26" id="KW-1185">Reference proteome</keyword>
<organism evidence="26 27">
    <name type="scientific">Phyllostomus discolor</name>
    <name type="common">pale spear-nosed bat</name>
    <dbReference type="NCBI Taxonomy" id="89673"/>
    <lineage>
        <taxon>Eukaryota</taxon>
        <taxon>Metazoa</taxon>
        <taxon>Chordata</taxon>
        <taxon>Craniata</taxon>
        <taxon>Vertebrata</taxon>
        <taxon>Euteleostomi</taxon>
        <taxon>Mammalia</taxon>
        <taxon>Eutheria</taxon>
        <taxon>Laurasiatheria</taxon>
        <taxon>Chiroptera</taxon>
        <taxon>Yangochiroptera</taxon>
        <taxon>Phyllostomidae</taxon>
        <taxon>Phyllostominae</taxon>
        <taxon>Phyllostomus</taxon>
    </lineage>
</organism>
<dbReference type="FunFam" id="2.60.120.310:FF:000003">
    <property type="entry name" value="Dopamine beta-hydroxylase"/>
    <property type="match status" value="1"/>
</dbReference>
<dbReference type="InterPro" id="IPR005018">
    <property type="entry name" value="DOMON_domain"/>
</dbReference>
<feature type="domain" description="DOMON" evidence="25">
    <location>
        <begin position="80"/>
        <end position="196"/>
    </location>
</feature>
<dbReference type="Pfam" id="PF03712">
    <property type="entry name" value="Cu2_monoox_C"/>
    <property type="match status" value="1"/>
</dbReference>
<evidence type="ECO:0000256" key="2">
    <source>
        <dbReference type="ARBA" id="ARBA00004351"/>
    </source>
</evidence>
<protein>
    <recommendedName>
        <fullName evidence="8">Dopamine beta-hydroxylase</fullName>
        <ecNumber evidence="7">1.14.17.1</ecNumber>
    </recommendedName>
</protein>
<evidence type="ECO:0000256" key="11">
    <source>
        <dbReference type="ARBA" id="ARBA00022723"/>
    </source>
</evidence>
<comment type="similarity">
    <text evidence="5">Belongs to the copper type II ascorbate-dependent monooxygenase family.</text>
</comment>
<dbReference type="CTD" id="1621"/>
<evidence type="ECO:0000313" key="27">
    <source>
        <dbReference type="RefSeq" id="XP_028382459.2"/>
    </source>
</evidence>
<dbReference type="InterPro" id="IPR014784">
    <property type="entry name" value="Cu2_ascorb_mOase-like_C"/>
</dbReference>
<evidence type="ECO:0000313" key="26">
    <source>
        <dbReference type="Proteomes" id="UP000504628"/>
    </source>
</evidence>
<feature type="region of interest" description="Disordered" evidence="24">
    <location>
        <begin position="1"/>
        <end position="25"/>
    </location>
</feature>
<dbReference type="Pfam" id="PF01082">
    <property type="entry name" value="Cu2_monooxygen"/>
    <property type="match status" value="1"/>
</dbReference>
<evidence type="ECO:0000256" key="17">
    <source>
        <dbReference type="ARBA" id="ARBA00023033"/>
    </source>
</evidence>